<dbReference type="RefSeq" id="WP_117726228.1">
    <property type="nucleotide sequence ID" value="NZ_JAQCPX010000002.1"/>
</dbReference>
<gene>
    <name evidence="5" type="ORF">DW137_07765</name>
</gene>
<keyword evidence="3" id="KW-0472">Membrane</keyword>
<dbReference type="Gene3D" id="2.60.40.1240">
    <property type="match status" value="2"/>
</dbReference>
<evidence type="ECO:0000256" key="3">
    <source>
        <dbReference type="SAM" id="Phobius"/>
    </source>
</evidence>
<feature type="compositionally biased region" description="Low complexity" evidence="2">
    <location>
        <begin position="139"/>
        <end position="158"/>
    </location>
</feature>
<accession>A0A415C3L3</accession>
<dbReference type="AlphaFoldDB" id="A0A415C3L3"/>
<feature type="domain" description="DUF5067" evidence="4">
    <location>
        <begin position="314"/>
        <end position="433"/>
    </location>
</feature>
<feature type="compositionally biased region" description="Basic and acidic residues" evidence="2">
    <location>
        <begin position="1"/>
        <end position="11"/>
    </location>
</feature>
<evidence type="ECO:0000256" key="1">
    <source>
        <dbReference type="ARBA" id="ARBA00022729"/>
    </source>
</evidence>
<keyword evidence="1" id="KW-0732">Signal</keyword>
<keyword evidence="3" id="KW-1133">Transmembrane helix</keyword>
<feature type="transmembrane region" description="Helical" evidence="3">
    <location>
        <begin position="117"/>
        <end position="137"/>
    </location>
</feature>
<evidence type="ECO:0000256" key="2">
    <source>
        <dbReference type="SAM" id="MobiDB-lite"/>
    </source>
</evidence>
<feature type="domain" description="DUF5067" evidence="4">
    <location>
        <begin position="157"/>
        <end position="277"/>
    </location>
</feature>
<comment type="caution">
    <text evidence="5">The sequence shown here is derived from an EMBL/GenBank/DDBJ whole genome shotgun (WGS) entry which is preliminary data.</text>
</comment>
<evidence type="ECO:0000259" key="4">
    <source>
        <dbReference type="Pfam" id="PF16729"/>
    </source>
</evidence>
<reference evidence="5 6" key="1">
    <citation type="submission" date="2018-08" db="EMBL/GenBank/DDBJ databases">
        <title>A genome reference for cultivated species of the human gut microbiota.</title>
        <authorList>
            <person name="Zou Y."/>
            <person name="Xue W."/>
            <person name="Luo G."/>
        </authorList>
    </citation>
    <scope>NUCLEOTIDE SEQUENCE [LARGE SCALE GENOMIC DNA]</scope>
    <source>
        <strain evidence="5 6">AM12-10</strain>
    </source>
</reference>
<dbReference type="Proteomes" id="UP000283727">
    <property type="component" value="Unassembled WGS sequence"/>
</dbReference>
<evidence type="ECO:0000313" key="5">
    <source>
        <dbReference type="EMBL" id="RHJ22581.1"/>
    </source>
</evidence>
<dbReference type="InterPro" id="IPR029050">
    <property type="entry name" value="Immunoprotect_excell_Ig-like"/>
</dbReference>
<dbReference type="InterPro" id="IPR031989">
    <property type="entry name" value="DUF5067"/>
</dbReference>
<proteinExistence type="predicted"/>
<sequence length="453" mass="48937">MGLFSRHHDDDYVSPFDVDDSPAYISIDSQTSQVDEPAYQQPKSGRISPDADRRRPAGKPAAPSPADKPGGPARTGAGDAPLNPSYNGHPYRGGYGHVQSKSDRTPGGATKRQRRSWVAVIAIIVFALGSNLVSHIISTGGSSDSDDSSYSFKSPSQDNKPTRVKTGETTSFGNRKAMVTIAKATTGPTDHDGHKTVIITYHWKNTGDANTTFGELAMDLQVYQSGIGLNKTYLHSRGGSSIEGYKTQSDDIKIAKDEESDATIAYQLNDATGDLYVVANQATRYHEGIVSAFKAPTSGTQYEQVQPDDIAPAPKAAEAEKRKMKRISSYSGDALVSIDDVTTGPDDYQGRHTIIVTITWVNQSEANEPLANAAKLTVTQDGSQLEMNYYTKPPLPQGYENMSFSRSVQPGVLAKATVSYVVEDPGQPVKVRLSSTYGSNDMVTKKMTPRKVE</sequence>
<organism evidence="5 6">
    <name type="scientific">Bifidobacterium bifidum</name>
    <dbReference type="NCBI Taxonomy" id="1681"/>
    <lineage>
        <taxon>Bacteria</taxon>
        <taxon>Bacillati</taxon>
        <taxon>Actinomycetota</taxon>
        <taxon>Actinomycetes</taxon>
        <taxon>Bifidobacteriales</taxon>
        <taxon>Bifidobacteriaceae</taxon>
        <taxon>Bifidobacterium</taxon>
    </lineage>
</organism>
<feature type="region of interest" description="Disordered" evidence="2">
    <location>
        <begin position="139"/>
        <end position="171"/>
    </location>
</feature>
<evidence type="ECO:0000313" key="6">
    <source>
        <dbReference type="Proteomes" id="UP000283727"/>
    </source>
</evidence>
<name>A0A415C3L3_BIFBI</name>
<dbReference type="Pfam" id="PF16729">
    <property type="entry name" value="DUF5067"/>
    <property type="match status" value="2"/>
</dbReference>
<feature type="region of interest" description="Disordered" evidence="2">
    <location>
        <begin position="1"/>
        <end position="113"/>
    </location>
</feature>
<protein>
    <submittedName>
        <fullName evidence="5">DUF5067 domain-containing protein</fullName>
    </submittedName>
</protein>
<dbReference type="EMBL" id="QRLR01000004">
    <property type="protein sequence ID" value="RHJ22581.1"/>
    <property type="molecule type" value="Genomic_DNA"/>
</dbReference>
<keyword evidence="3" id="KW-0812">Transmembrane</keyword>